<evidence type="ECO:0000259" key="7">
    <source>
        <dbReference type="PROSITE" id="PS50103"/>
    </source>
</evidence>
<dbReference type="EMBL" id="CAJNNW010003546">
    <property type="protein sequence ID" value="CAE8645501.1"/>
    <property type="molecule type" value="Genomic_DNA"/>
</dbReference>
<dbReference type="PROSITE" id="PS50103">
    <property type="entry name" value="ZF_C3H1"/>
    <property type="match status" value="3"/>
</dbReference>
<feature type="zinc finger region" description="C3H1-type" evidence="5">
    <location>
        <begin position="3"/>
        <end position="29"/>
    </location>
</feature>
<dbReference type="Gene3D" id="4.10.1000.10">
    <property type="entry name" value="Zinc finger, CCCH-type"/>
    <property type="match status" value="3"/>
</dbReference>
<dbReference type="InterPro" id="IPR041367">
    <property type="entry name" value="Znf-CCCH_4"/>
</dbReference>
<gene>
    <name evidence="8" type="ORF">PGLA2088_LOCUS3959</name>
</gene>
<dbReference type="PANTHER" id="PTHR12547:SF18">
    <property type="entry name" value="PROTEIN TIS11"/>
    <property type="match status" value="1"/>
</dbReference>
<protein>
    <recommendedName>
        <fullName evidence="7">C3H1-type domain-containing protein</fullName>
    </recommendedName>
</protein>
<feature type="domain" description="C3H1-type" evidence="7">
    <location>
        <begin position="3"/>
        <end position="29"/>
    </location>
</feature>
<feature type="compositionally biased region" description="Gly residues" evidence="6">
    <location>
        <begin position="127"/>
        <end position="138"/>
    </location>
</feature>
<dbReference type="GO" id="GO:0008270">
    <property type="term" value="F:zinc ion binding"/>
    <property type="evidence" value="ECO:0007669"/>
    <property type="project" value="UniProtKB-KW"/>
</dbReference>
<evidence type="ECO:0000313" key="9">
    <source>
        <dbReference type="Proteomes" id="UP000626109"/>
    </source>
</evidence>
<keyword evidence="2" id="KW-0677">Repeat</keyword>
<feature type="zinc finger region" description="C3H1-type" evidence="5">
    <location>
        <begin position="76"/>
        <end position="103"/>
    </location>
</feature>
<dbReference type="InterPro" id="IPR036855">
    <property type="entry name" value="Znf_CCCH_sf"/>
</dbReference>
<dbReference type="InterPro" id="IPR000571">
    <property type="entry name" value="Znf_CCCH"/>
</dbReference>
<feature type="domain" description="C3H1-type" evidence="7">
    <location>
        <begin position="76"/>
        <end position="103"/>
    </location>
</feature>
<keyword evidence="1 5" id="KW-0479">Metal-binding</keyword>
<sequence>DHFKTRICKYWEMGTCQKGDGCQFAHGGEEMGAPPGFGAPSYAKGGGGKGAFKGFQGGGSWEPPAPVHTQTYVGPKFKTQMCKFFEEGTCKKGGECNYAHDESELSDEGVAVVDGKGSGKAPSEGKGLQGTGFQGKGKSWGGGKGFQGTNGNGWGIIVPGLEAKGARPGVQALPAPKGWGVKGGKGGGPNLKTKMCQFFLSNNCTRGESCTFAHSEEDMAGGAPEEE</sequence>
<evidence type="ECO:0000256" key="6">
    <source>
        <dbReference type="SAM" id="MobiDB-lite"/>
    </source>
</evidence>
<evidence type="ECO:0000313" key="8">
    <source>
        <dbReference type="EMBL" id="CAE8645501.1"/>
    </source>
</evidence>
<name>A0A813I5U1_POLGL</name>
<keyword evidence="3 5" id="KW-0863">Zinc-finger</keyword>
<feature type="domain" description="C3H1-type" evidence="7">
    <location>
        <begin position="190"/>
        <end position="217"/>
    </location>
</feature>
<dbReference type="GO" id="GO:0003729">
    <property type="term" value="F:mRNA binding"/>
    <property type="evidence" value="ECO:0007669"/>
    <property type="project" value="InterPro"/>
</dbReference>
<dbReference type="AlphaFoldDB" id="A0A813I5U1"/>
<feature type="region of interest" description="Disordered" evidence="6">
    <location>
        <begin position="114"/>
        <end position="138"/>
    </location>
</feature>
<evidence type="ECO:0000256" key="1">
    <source>
        <dbReference type="ARBA" id="ARBA00022723"/>
    </source>
</evidence>
<dbReference type="SUPFAM" id="SSF90229">
    <property type="entry name" value="CCCH zinc finger"/>
    <property type="match status" value="3"/>
</dbReference>
<feature type="zinc finger region" description="C3H1-type" evidence="5">
    <location>
        <begin position="190"/>
        <end position="217"/>
    </location>
</feature>
<keyword evidence="4 5" id="KW-0862">Zinc</keyword>
<dbReference type="PANTHER" id="PTHR12547">
    <property type="entry name" value="CCCH ZINC FINGER/TIS11-RELATED"/>
    <property type="match status" value="1"/>
</dbReference>
<proteinExistence type="predicted"/>
<dbReference type="InterPro" id="IPR045877">
    <property type="entry name" value="ZFP36-like"/>
</dbReference>
<comment type="caution">
    <text evidence="8">The sequence shown here is derived from an EMBL/GenBank/DDBJ whole genome shotgun (WGS) entry which is preliminary data.</text>
</comment>
<dbReference type="Proteomes" id="UP000626109">
    <property type="component" value="Unassembled WGS sequence"/>
</dbReference>
<dbReference type="Pfam" id="PF00642">
    <property type="entry name" value="zf-CCCH"/>
    <property type="match status" value="2"/>
</dbReference>
<accession>A0A813I5U1</accession>
<evidence type="ECO:0000256" key="3">
    <source>
        <dbReference type="ARBA" id="ARBA00022771"/>
    </source>
</evidence>
<feature type="non-terminal residue" evidence="8">
    <location>
        <position position="227"/>
    </location>
</feature>
<evidence type="ECO:0000256" key="5">
    <source>
        <dbReference type="PROSITE-ProRule" id="PRU00723"/>
    </source>
</evidence>
<evidence type="ECO:0000256" key="2">
    <source>
        <dbReference type="ARBA" id="ARBA00022737"/>
    </source>
</evidence>
<dbReference type="SMART" id="SM00356">
    <property type="entry name" value="ZnF_C3H1"/>
    <property type="match status" value="3"/>
</dbReference>
<reference evidence="8" key="1">
    <citation type="submission" date="2021-02" db="EMBL/GenBank/DDBJ databases">
        <authorList>
            <person name="Dougan E. K."/>
            <person name="Rhodes N."/>
            <person name="Thang M."/>
            <person name="Chan C."/>
        </authorList>
    </citation>
    <scope>NUCLEOTIDE SEQUENCE</scope>
</reference>
<dbReference type="Pfam" id="PF18044">
    <property type="entry name" value="zf-CCCH_4"/>
    <property type="match status" value="1"/>
</dbReference>
<organism evidence="8 9">
    <name type="scientific">Polarella glacialis</name>
    <name type="common">Dinoflagellate</name>
    <dbReference type="NCBI Taxonomy" id="89957"/>
    <lineage>
        <taxon>Eukaryota</taxon>
        <taxon>Sar</taxon>
        <taxon>Alveolata</taxon>
        <taxon>Dinophyceae</taxon>
        <taxon>Suessiales</taxon>
        <taxon>Suessiaceae</taxon>
        <taxon>Polarella</taxon>
    </lineage>
</organism>
<evidence type="ECO:0000256" key="4">
    <source>
        <dbReference type="ARBA" id="ARBA00022833"/>
    </source>
</evidence>